<evidence type="ECO:0000313" key="2">
    <source>
        <dbReference type="EMBL" id="ANE50171.1"/>
    </source>
</evidence>
<feature type="signal peptide" evidence="1">
    <location>
        <begin position="1"/>
        <end position="21"/>
    </location>
</feature>
<evidence type="ECO:0000313" key="3">
    <source>
        <dbReference type="Proteomes" id="UP000077177"/>
    </source>
</evidence>
<keyword evidence="3" id="KW-1185">Reference proteome</keyword>
<name>A0A172TSX6_9BACT</name>
<dbReference type="OrthoDB" id="1467107at2"/>
<feature type="chain" id="PRO_5008001111" evidence="1">
    <location>
        <begin position="22"/>
        <end position="217"/>
    </location>
</feature>
<dbReference type="RefSeq" id="WP_066402543.1">
    <property type="nucleotide sequence ID" value="NZ_CP011390.1"/>
</dbReference>
<accession>A0A172TSX6</accession>
<reference evidence="3" key="1">
    <citation type="submission" date="2015-01" db="EMBL/GenBank/DDBJ databases">
        <title>Flavisolibacter sp./LCS9/ whole genome sequencing.</title>
        <authorList>
            <person name="Kim M.K."/>
            <person name="Srinivasan S."/>
            <person name="Lee J.-J."/>
        </authorList>
    </citation>
    <scope>NUCLEOTIDE SEQUENCE [LARGE SCALE GENOMIC DNA]</scope>
    <source>
        <strain evidence="3">LCS9</strain>
    </source>
</reference>
<dbReference type="Proteomes" id="UP000077177">
    <property type="component" value="Chromosome"/>
</dbReference>
<dbReference type="STRING" id="1492898.SY85_06300"/>
<evidence type="ECO:0000256" key="1">
    <source>
        <dbReference type="SAM" id="SignalP"/>
    </source>
</evidence>
<proteinExistence type="predicted"/>
<protein>
    <submittedName>
        <fullName evidence="2">Uncharacterized protein</fullName>
    </submittedName>
</protein>
<dbReference type="EMBL" id="CP011390">
    <property type="protein sequence ID" value="ANE50171.1"/>
    <property type="molecule type" value="Genomic_DNA"/>
</dbReference>
<gene>
    <name evidence="2" type="ORF">SY85_06300</name>
</gene>
<dbReference type="KEGG" id="fla:SY85_06300"/>
<reference evidence="2 3" key="2">
    <citation type="journal article" date="2016" name="Int. J. Syst. Evol. Microbiol.">
        <title>Flavisolibacter tropicus sp. nov., isolated from tropical soil.</title>
        <authorList>
            <person name="Lee J.J."/>
            <person name="Kang M.S."/>
            <person name="Kim G.S."/>
            <person name="Lee C.S."/>
            <person name="Lim S."/>
            <person name="Lee J."/>
            <person name="Roh S.H."/>
            <person name="Kang H."/>
            <person name="Ha J.M."/>
            <person name="Bae S."/>
            <person name="Jung H.Y."/>
            <person name="Kim M.K."/>
        </authorList>
    </citation>
    <scope>NUCLEOTIDE SEQUENCE [LARGE SCALE GENOMIC DNA]</scope>
    <source>
        <strain evidence="2 3">LCS9</strain>
    </source>
</reference>
<organism evidence="2 3">
    <name type="scientific">Flavisolibacter tropicus</name>
    <dbReference type="NCBI Taxonomy" id="1492898"/>
    <lineage>
        <taxon>Bacteria</taxon>
        <taxon>Pseudomonadati</taxon>
        <taxon>Bacteroidota</taxon>
        <taxon>Chitinophagia</taxon>
        <taxon>Chitinophagales</taxon>
        <taxon>Chitinophagaceae</taxon>
        <taxon>Flavisolibacter</taxon>
    </lineage>
</organism>
<dbReference type="AlphaFoldDB" id="A0A172TSX6"/>
<dbReference type="Pfam" id="PF22252">
    <property type="entry name" value="PNGase_F-II_N"/>
    <property type="match status" value="1"/>
</dbReference>
<sequence>MKRFFYAATALLLGWNTSAIAQKKLSEGTIAYDIVINTSSNKPQAADFLDGATSTVYLKGNKSRTEMVSSLGTQSTIIDGSKNTITILKEYGDQKYLINYTPANWKEANQKSEKVDFTYTDETKTVLGYNCKKAIGKLADGTSFTVWYATDLVPDNKDFQYLNRTLPGLAMEYESNVGNFKVTYTVAKINLSPVPAAKFDLPKSGFRVLSYEESKGQ</sequence>
<keyword evidence="1" id="KW-0732">Signal</keyword>